<evidence type="ECO:0000313" key="3">
    <source>
        <dbReference type="Proteomes" id="UP000267794"/>
    </source>
</evidence>
<sequence>MSEEIKNQENQEETEATETNQEASTQPTQEEMAANTKKIMDDRQMILKLAESSKIADTFGKKKIVFIDKDRATKYALELTYPGSVRASDIIQQSYMSNGQYSFRTLMNEAIKDVITLPHIKDVADFWDHHTNFGEAAVAVFNFLNDVSEGTDDVAGDQE</sequence>
<gene>
    <name evidence="2" type="ORF">BC335_0953</name>
</gene>
<dbReference type="AlphaFoldDB" id="A0A386RE90"/>
<feature type="region of interest" description="Disordered" evidence="1">
    <location>
        <begin position="1"/>
        <end position="32"/>
    </location>
</feature>
<evidence type="ECO:0000313" key="2">
    <source>
        <dbReference type="EMBL" id="AYE61441.1"/>
    </source>
</evidence>
<protein>
    <recommendedName>
        <fullName evidence="4">Tail assembly chaperone</fullName>
    </recommendedName>
</protein>
<name>A0A386RE90_LACHE</name>
<proteinExistence type="predicted"/>
<evidence type="ECO:0000256" key="1">
    <source>
        <dbReference type="SAM" id="MobiDB-lite"/>
    </source>
</evidence>
<evidence type="ECO:0008006" key="4">
    <source>
        <dbReference type="Google" id="ProtNLM"/>
    </source>
</evidence>
<dbReference type="RefSeq" id="WP_120357356.1">
    <property type="nucleotide sequence ID" value="NZ_CP017982.1"/>
</dbReference>
<dbReference type="Proteomes" id="UP000267794">
    <property type="component" value="Chromosome"/>
</dbReference>
<organism evidence="2 3">
    <name type="scientific">Lactobacillus helveticus</name>
    <name type="common">Lactobacillus suntoryeus</name>
    <dbReference type="NCBI Taxonomy" id="1587"/>
    <lineage>
        <taxon>Bacteria</taxon>
        <taxon>Bacillati</taxon>
        <taxon>Bacillota</taxon>
        <taxon>Bacilli</taxon>
        <taxon>Lactobacillales</taxon>
        <taxon>Lactobacillaceae</taxon>
        <taxon>Lactobacillus</taxon>
    </lineage>
</organism>
<reference evidence="2 3" key="1">
    <citation type="submission" date="2016-10" db="EMBL/GenBank/DDBJ databases">
        <title>Complete genomic sequencing of Lactobacillus helveticus LH99 and comparative genome analysis.</title>
        <authorList>
            <person name="Li N."/>
            <person name="You C."/>
            <person name="Liu Z."/>
        </authorList>
    </citation>
    <scope>NUCLEOTIDE SEQUENCE [LARGE SCALE GENOMIC DNA]</scope>
    <source>
        <strain evidence="2 3">LH99</strain>
    </source>
</reference>
<dbReference type="EMBL" id="CP017982">
    <property type="protein sequence ID" value="AYE61441.1"/>
    <property type="molecule type" value="Genomic_DNA"/>
</dbReference>
<accession>A0A386RE90</accession>